<dbReference type="OrthoDB" id="2629010at2"/>
<dbReference type="AlphaFoldDB" id="A0A285CMM9"/>
<evidence type="ECO:0000313" key="2">
    <source>
        <dbReference type="EMBL" id="SNX68318.1"/>
    </source>
</evidence>
<protein>
    <submittedName>
        <fullName evidence="2">Uncharacterized protein</fullName>
    </submittedName>
</protein>
<dbReference type="EMBL" id="OAOP01000002">
    <property type="protein sequence ID" value="SNX68318.1"/>
    <property type="molecule type" value="Genomic_DNA"/>
</dbReference>
<dbReference type="Proteomes" id="UP000219546">
    <property type="component" value="Unassembled WGS sequence"/>
</dbReference>
<dbReference type="RefSeq" id="WP_097157649.1">
    <property type="nucleotide sequence ID" value="NZ_JBEPMQ010000001.1"/>
</dbReference>
<feature type="region of interest" description="Disordered" evidence="1">
    <location>
        <begin position="159"/>
        <end position="179"/>
    </location>
</feature>
<accession>A0A285CMM9</accession>
<keyword evidence="3" id="KW-1185">Reference proteome</keyword>
<evidence type="ECO:0000256" key="1">
    <source>
        <dbReference type="SAM" id="MobiDB-lite"/>
    </source>
</evidence>
<evidence type="ECO:0000313" key="3">
    <source>
        <dbReference type="Proteomes" id="UP000219546"/>
    </source>
</evidence>
<proteinExistence type="predicted"/>
<gene>
    <name evidence="2" type="ORF">SAMN05877753_102467</name>
</gene>
<reference evidence="2 3" key="1">
    <citation type="submission" date="2017-08" db="EMBL/GenBank/DDBJ databases">
        <authorList>
            <person name="de Groot N.N."/>
        </authorList>
    </citation>
    <scope>NUCLEOTIDE SEQUENCE [LARGE SCALE GENOMIC DNA]</scope>
    <source>
        <strain evidence="2 3">JC228</strain>
    </source>
</reference>
<organism evidence="2 3">
    <name type="scientific">Bacillus oleivorans</name>
    <dbReference type="NCBI Taxonomy" id="1448271"/>
    <lineage>
        <taxon>Bacteria</taxon>
        <taxon>Bacillati</taxon>
        <taxon>Bacillota</taxon>
        <taxon>Bacilli</taxon>
        <taxon>Bacillales</taxon>
        <taxon>Bacillaceae</taxon>
        <taxon>Bacillus</taxon>
    </lineage>
</organism>
<sequence>MEKRKKARFNVGDTVVIVMYGTVGKVTNVKTIEETYVYEINHSEGLFLESALVLLSEYDGEVVNKEQIDIEYKFIIGDLVQVKGRGAELFKVIGFRTEIWRYKEDAWEDVVYELSSVKDGQWLEVGEEDLTLIADAQAADTYMQKLGFLYMTNKKSPSNKLSLEKKANGTNQPVKKSELEQKKEAVDQLLDLYNDYKLLFEWFGNQEYKTGMKMTVKKLKILAKEMAKIHRENKLLKE</sequence>
<name>A0A285CMM9_9BACI</name>